<evidence type="ECO:0000256" key="4">
    <source>
        <dbReference type="ARBA" id="ARBA00022989"/>
    </source>
</evidence>
<dbReference type="EMBL" id="KD099482">
    <property type="protein sequence ID" value="EMS61195.1"/>
    <property type="molecule type" value="Genomic_DNA"/>
</dbReference>
<protein>
    <submittedName>
        <fullName evidence="6">Nucleobase-ascorbate transporter 12</fullName>
    </submittedName>
</protein>
<dbReference type="InterPro" id="IPR006912">
    <property type="entry name" value="Harbinger_derived_prot"/>
</dbReference>
<organism evidence="6">
    <name type="scientific">Triticum urartu</name>
    <name type="common">Red wild einkorn</name>
    <name type="synonym">Crithodium urartu</name>
    <dbReference type="NCBI Taxonomy" id="4572"/>
    <lineage>
        <taxon>Eukaryota</taxon>
        <taxon>Viridiplantae</taxon>
        <taxon>Streptophyta</taxon>
        <taxon>Embryophyta</taxon>
        <taxon>Tracheophyta</taxon>
        <taxon>Spermatophyta</taxon>
        <taxon>Magnoliopsida</taxon>
        <taxon>Liliopsida</taxon>
        <taxon>Poales</taxon>
        <taxon>Poaceae</taxon>
        <taxon>BOP clade</taxon>
        <taxon>Pooideae</taxon>
        <taxon>Triticodae</taxon>
        <taxon>Triticeae</taxon>
        <taxon>Triticinae</taxon>
        <taxon>Triticum</taxon>
    </lineage>
</organism>
<evidence type="ECO:0000256" key="1">
    <source>
        <dbReference type="ARBA" id="ARBA00004141"/>
    </source>
</evidence>
<keyword evidence="3" id="KW-0812">Transmembrane</keyword>
<evidence type="ECO:0000256" key="5">
    <source>
        <dbReference type="ARBA" id="ARBA00023136"/>
    </source>
</evidence>
<reference evidence="6" key="1">
    <citation type="journal article" date="2013" name="Nature">
        <title>Draft genome of the wheat A-genome progenitor Triticum urartu.</title>
        <authorList>
            <person name="Ling H.Q."/>
            <person name="Zhao S."/>
            <person name="Liu D."/>
            <person name="Wang J."/>
            <person name="Sun H."/>
            <person name="Zhang C."/>
            <person name="Fan H."/>
            <person name="Li D."/>
            <person name="Dong L."/>
            <person name="Tao Y."/>
            <person name="Gao C."/>
            <person name="Wu H."/>
            <person name="Li Y."/>
            <person name="Cui Y."/>
            <person name="Guo X."/>
            <person name="Zheng S."/>
            <person name="Wang B."/>
            <person name="Yu K."/>
            <person name="Liang Q."/>
            <person name="Yang W."/>
            <person name="Lou X."/>
            <person name="Chen J."/>
            <person name="Feng M."/>
            <person name="Jian J."/>
            <person name="Zhang X."/>
            <person name="Luo G."/>
            <person name="Jiang Y."/>
            <person name="Liu J."/>
            <person name="Wang Z."/>
            <person name="Sha Y."/>
            <person name="Zhang B."/>
            <person name="Wu H."/>
            <person name="Tang D."/>
            <person name="Shen Q."/>
            <person name="Xue P."/>
            <person name="Zou S."/>
            <person name="Wang X."/>
            <person name="Liu X."/>
            <person name="Wang F."/>
            <person name="Yang Y."/>
            <person name="An X."/>
            <person name="Dong Z."/>
            <person name="Zhang K."/>
            <person name="Zhang X."/>
            <person name="Luo M.C."/>
            <person name="Dvorak J."/>
            <person name="Tong Y."/>
            <person name="Wang J."/>
            <person name="Yang H."/>
            <person name="Li Z."/>
            <person name="Wang D."/>
            <person name="Zhang A."/>
            <person name="Wang J."/>
        </authorList>
    </citation>
    <scope>NUCLEOTIDE SEQUENCE</scope>
</reference>
<name>M8A954_TRIUA</name>
<dbReference type="STRING" id="4572.M8A954"/>
<evidence type="ECO:0000313" key="6">
    <source>
        <dbReference type="EMBL" id="EMS61195.1"/>
    </source>
</evidence>
<dbReference type="AlphaFoldDB" id="M8A954"/>
<evidence type="ECO:0000256" key="2">
    <source>
        <dbReference type="ARBA" id="ARBA00008821"/>
    </source>
</evidence>
<proteinExistence type="inferred from homology"/>
<comment type="similarity">
    <text evidence="2">Belongs to the nucleobase:cation symporter-2 (NCS2) (TC 2.A.40) family.</text>
</comment>
<dbReference type="GO" id="GO:0016020">
    <property type="term" value="C:membrane"/>
    <property type="evidence" value="ECO:0007669"/>
    <property type="project" value="UniProtKB-SubCell"/>
</dbReference>
<comment type="subcellular location">
    <subcellularLocation>
        <location evidence="1">Membrane</location>
        <topology evidence="1">Multi-pass membrane protein</topology>
    </subcellularLocation>
</comment>
<dbReference type="GO" id="GO:0022857">
    <property type="term" value="F:transmembrane transporter activity"/>
    <property type="evidence" value="ECO:0007669"/>
    <property type="project" value="InterPro"/>
</dbReference>
<keyword evidence="4" id="KW-1133">Transmembrane helix</keyword>
<keyword evidence="5" id="KW-0472">Membrane</keyword>
<dbReference type="Pfam" id="PF00860">
    <property type="entry name" value="Xan_ur_permease"/>
    <property type="match status" value="1"/>
</dbReference>
<sequence>MGGSAGPSFVYLAPALAIINSPEFFGLNDNNFKHIMKHLQGAIIIGGVFQVLLGYTGLMSLFLRLINPVVVSPTVAAVGLSFFSYGFTKVGSCIEMGLLQLMMVIIFALYFRKIKLFGYRVFLIYAVPLGLGITWAVAFALTASGVYSYKGCDANIPASNNISAFCRKHVLRMKSCRVDTSHALRVSPWFRFPYPLQWGTPVFNWKMGLVMCLVSVIASVDSVGSYHASSLFVATRPPTVGIVSRGIGVEGISTVLAGLWGTGVGSATITENVHTIAVTKMGSRKAVGFGAIVLILLSVVGKVGGFIASIPDVMVAALLCFMWAMLCALGLSNLRYGATGSSRNSIVVGLALFLSLSVPSYFQQYGLLPNTNSSVPTYFQPYNVASHGPVDTGFVGVNYVLNTVLSLNMVIAFLVAVILDNTVPGGRQERGLYVWSEAEEATREPSFLKDYELPFKIGRAFRGSLPGRAPNLNHNRERGHALLYADYFANTLVFKPDKFRRRFRMARHVFNRIREGVVAHDPYFECKTDALGKLGFSSYQKCTAAIRMLAYGIPGDLVDEYVRMSETTCLMSMYKFCQAVIGVFGPEYLRQPTSTDTERLLATNTARGFPDMLGSMDCMHWEWKNCPFAWQGQYKGHVKACTVILEAVASQDLWIWHSFFRMAEGVVAHDPYFECKMDALGKLGFSSYQKCTAAIHMLAYGIPGDLVDEYVRMSETTCLMSMYKFCQAVIGVFGPEYLRQPTVADTERLLATNAARGFPGMLGSIDCMHWEWKNCTFAWQGQYKVHVKACTVILEAVASHDLWIWHSFFGMAGSHNDINALQRSPVFARLAEGHSPPVNFEINGHHYNKGYYLADGIYP</sequence>
<accession>M8A954</accession>
<dbReference type="Pfam" id="PF04827">
    <property type="entry name" value="Plant_tran"/>
    <property type="match status" value="2"/>
</dbReference>
<dbReference type="InterPro" id="IPR006043">
    <property type="entry name" value="NCS2"/>
</dbReference>
<gene>
    <name evidence="6" type="ORF">TRIUR3_15049</name>
</gene>
<dbReference type="eggNOG" id="KOG1292">
    <property type="taxonomic scope" value="Eukaryota"/>
</dbReference>
<dbReference type="PANTHER" id="PTHR11119">
    <property type="entry name" value="XANTHINE-URACIL / VITAMIN C PERMEASE FAMILY MEMBER"/>
    <property type="match status" value="1"/>
</dbReference>
<evidence type="ECO:0000256" key="3">
    <source>
        <dbReference type="ARBA" id="ARBA00022692"/>
    </source>
</evidence>